<sequence length="92" mass="9004">MASYSGGKSVPASDPNLGPVQPAHVDWAGNANLLQSGANSLAATAAGNAQKSIDGSAAGVTKSAIAPARVIITDNASQREKTGKSADETVAA</sequence>
<reference evidence="2 3" key="1">
    <citation type="journal article" date="2008" name="Genome Res.">
        <title>Genome sequence of the beta-rhizobium Cupriavidus taiwanensis and comparative genomics of rhizobia.</title>
        <authorList>
            <person name="Amadou C."/>
            <person name="Pascal G."/>
            <person name="Mangenot S."/>
            <person name="Glew M."/>
            <person name="Bontemps C."/>
            <person name="Capela D."/>
            <person name="Carrere S."/>
            <person name="Cruveiller S."/>
            <person name="Dossat C."/>
            <person name="Lajus A."/>
            <person name="Marchetti M."/>
            <person name="Poinsot V."/>
            <person name="Rouy Z."/>
            <person name="Servin B."/>
            <person name="Saad M."/>
            <person name="Schenowitz C."/>
            <person name="Barbe V."/>
            <person name="Batut J."/>
            <person name="Medigue C."/>
            <person name="Masson-Boivin C."/>
        </authorList>
    </citation>
    <scope>NUCLEOTIDE SEQUENCE [LARGE SCALE GENOMIC DNA]</scope>
    <source>
        <strain evidence="3">DSM 17343 / BCRC 17206 / CCUG 44338 / CIP 107171 / LMG 19424 / R1</strain>
    </source>
</reference>
<dbReference type="GeneID" id="29762655"/>
<evidence type="ECO:0000313" key="3">
    <source>
        <dbReference type="Proteomes" id="UP000001692"/>
    </source>
</evidence>
<dbReference type="BioCyc" id="CTAI977880:RALTA_RS07620-MONOMER"/>
<dbReference type="KEGG" id="cti:RALTA_A1587"/>
<dbReference type="HOGENOM" id="CLU_2408313_0_0_4"/>
<proteinExistence type="predicted"/>
<accession>B3R1C3</accession>
<gene>
    <name evidence="2" type="ordered locus">RALTA_A1587</name>
</gene>
<dbReference type="EMBL" id="CU633749">
    <property type="protein sequence ID" value="CAQ69532.1"/>
    <property type="molecule type" value="Genomic_DNA"/>
</dbReference>
<evidence type="ECO:0000256" key="1">
    <source>
        <dbReference type="SAM" id="MobiDB-lite"/>
    </source>
</evidence>
<name>B3R1C3_CUPTR</name>
<keyword evidence="3" id="KW-1185">Reference proteome</keyword>
<dbReference type="AlphaFoldDB" id="B3R1C3"/>
<feature type="region of interest" description="Disordered" evidence="1">
    <location>
        <begin position="1"/>
        <end position="23"/>
    </location>
</feature>
<dbReference type="eggNOG" id="COG3210">
    <property type="taxonomic scope" value="Bacteria"/>
</dbReference>
<evidence type="ECO:0000313" key="2">
    <source>
        <dbReference type="EMBL" id="CAQ69532.1"/>
    </source>
</evidence>
<organism evidence="2 3">
    <name type="scientific">Cupriavidus taiwanensis (strain DSM 17343 / BCRC 17206 / CCUG 44338 / CIP 107171 / LMG 19424 / R1)</name>
    <name type="common">Ralstonia taiwanensis (strain LMG 19424)</name>
    <dbReference type="NCBI Taxonomy" id="977880"/>
    <lineage>
        <taxon>Bacteria</taxon>
        <taxon>Pseudomonadati</taxon>
        <taxon>Pseudomonadota</taxon>
        <taxon>Betaproteobacteria</taxon>
        <taxon>Burkholderiales</taxon>
        <taxon>Burkholderiaceae</taxon>
        <taxon>Cupriavidus</taxon>
    </lineage>
</organism>
<feature type="compositionally biased region" description="Basic and acidic residues" evidence="1">
    <location>
        <begin position="77"/>
        <end position="92"/>
    </location>
</feature>
<feature type="region of interest" description="Disordered" evidence="1">
    <location>
        <begin position="73"/>
        <end position="92"/>
    </location>
</feature>
<dbReference type="Proteomes" id="UP000001692">
    <property type="component" value="Chromosome 1"/>
</dbReference>
<protein>
    <submittedName>
        <fullName evidence="2">Uncharacterized protein</fullName>
    </submittedName>
</protein>
<dbReference type="RefSeq" id="WP_012352855.1">
    <property type="nucleotide sequence ID" value="NC_010528.1"/>
</dbReference>